<evidence type="ECO:0000313" key="2">
    <source>
        <dbReference type="Proteomes" id="UP000007437"/>
    </source>
</evidence>
<gene>
    <name evidence="1" type="ordered locus">RBRH_03308</name>
</gene>
<dbReference type="AlphaFoldDB" id="E5AMT4"/>
<protein>
    <submittedName>
        <fullName evidence="1">Hemolysin</fullName>
    </submittedName>
</protein>
<dbReference type="EMBL" id="FR687359">
    <property type="protein sequence ID" value="CBW74015.1"/>
    <property type="molecule type" value="Genomic_DNA"/>
</dbReference>
<name>E5AMT4_MYCRK</name>
<dbReference type="OrthoDB" id="8942145at2"/>
<organism evidence="1 2">
    <name type="scientific">Mycetohabitans rhizoxinica (strain DSM 19002 / CIP 109453 / HKI 454)</name>
    <name type="common">Paraburkholderia rhizoxinica</name>
    <dbReference type="NCBI Taxonomy" id="882378"/>
    <lineage>
        <taxon>Bacteria</taxon>
        <taxon>Pseudomonadati</taxon>
        <taxon>Pseudomonadota</taxon>
        <taxon>Betaproteobacteria</taxon>
        <taxon>Burkholderiales</taxon>
        <taxon>Burkholderiaceae</taxon>
        <taxon>Mycetohabitans</taxon>
    </lineage>
</organism>
<evidence type="ECO:0000313" key="1">
    <source>
        <dbReference type="EMBL" id="CBW74015.1"/>
    </source>
</evidence>
<proteinExistence type="predicted"/>
<reference evidence="1 2" key="1">
    <citation type="journal article" date="2011" name="J. Bacteriol.">
        <title>Complete genome sequence of Burkholderia rhizoxinica, an endosymbiont of Rhizopus microsporus.</title>
        <authorList>
            <person name="Lackner G."/>
            <person name="Moebius N."/>
            <person name="Partida-Martinez L."/>
            <person name="Hertweck C."/>
        </authorList>
    </citation>
    <scope>NUCLEOTIDE SEQUENCE [LARGE SCALE GENOMIC DNA]</scope>
    <source>
        <strain evidence="2">DSM 19002 / CIP 109453 / HKI 454</strain>
    </source>
</reference>
<dbReference type="HOGENOM" id="CLU_2141206_0_0_4"/>
<dbReference type="Proteomes" id="UP000007437">
    <property type="component" value="Chromosome"/>
</dbReference>
<dbReference type="KEGG" id="brh:RBRH_03308"/>
<accession>E5AMT4</accession>
<sequence length="112" mass="11102">MDQWGESGSYRVGLQSAGGSLVGGIGGGLLGAAHSGTGSLVSTLLANKLDEVSRQIADQKPTGNADLDKTLGNIVANAMSTVAGGVVGGAQGVQAAYNVDLTRFAASWAARI</sequence>
<dbReference type="STRING" id="882378.RBRH_03308"/>
<dbReference type="RefSeq" id="WP_013434249.1">
    <property type="nucleotide sequence ID" value="NC_014722.1"/>
</dbReference>